<evidence type="ECO:0000313" key="2">
    <source>
        <dbReference type="Ensembl" id="ENSNLEP00000034405.1"/>
    </source>
</evidence>
<dbReference type="Proteomes" id="UP000001073">
    <property type="component" value="Chromosome 14"/>
</dbReference>
<reference evidence="2 3" key="1">
    <citation type="submission" date="2012-10" db="EMBL/GenBank/DDBJ databases">
        <authorList>
            <consortium name="Gibbon Genome Sequencing Consortium"/>
        </authorList>
    </citation>
    <scope>NUCLEOTIDE SEQUENCE [LARGE SCALE GENOMIC DNA]</scope>
</reference>
<name>A0A2I3GT49_NOMLE</name>
<evidence type="ECO:0000313" key="3">
    <source>
        <dbReference type="Proteomes" id="UP000001073"/>
    </source>
</evidence>
<dbReference type="EMBL" id="ADFV01127404">
    <property type="status" value="NOT_ANNOTATED_CDS"/>
    <property type="molecule type" value="Genomic_DNA"/>
</dbReference>
<organism evidence="2 3">
    <name type="scientific">Nomascus leucogenys</name>
    <name type="common">Northern white-cheeked gibbon</name>
    <name type="synonym">Hylobates leucogenys</name>
    <dbReference type="NCBI Taxonomy" id="61853"/>
    <lineage>
        <taxon>Eukaryota</taxon>
        <taxon>Metazoa</taxon>
        <taxon>Chordata</taxon>
        <taxon>Craniata</taxon>
        <taxon>Vertebrata</taxon>
        <taxon>Euteleostomi</taxon>
        <taxon>Mammalia</taxon>
        <taxon>Eutheria</taxon>
        <taxon>Euarchontoglires</taxon>
        <taxon>Primates</taxon>
        <taxon>Haplorrhini</taxon>
        <taxon>Catarrhini</taxon>
        <taxon>Hylobatidae</taxon>
        <taxon>Nomascus</taxon>
    </lineage>
</organism>
<dbReference type="InParanoid" id="A0A2I3GT49"/>
<dbReference type="OMA" id="WHPEAET"/>
<feature type="region of interest" description="Disordered" evidence="1">
    <location>
        <begin position="36"/>
        <end position="58"/>
    </location>
</feature>
<dbReference type="Ensembl" id="ENSNLET00000020056.2">
    <property type="protein sequence ID" value="ENSNLEP00000034405.1"/>
    <property type="gene ID" value="ENSNLEG00000015752.2"/>
</dbReference>
<accession>A0A2I3GT49</accession>
<dbReference type="GeneTree" id="ENSGT00910000147047"/>
<dbReference type="AlphaFoldDB" id="A0A2I3GT49"/>
<sequence>MMSHQSVLQMCPRAPAEGRNTVALLLGPCARHAPHLPSALPPPAPPEAPPHDSHSGKSPGVNSWLMVTFCSLVTSEVMRVDLRRSSMDTAHPGLSLSCCAMNDWHPEAETLEWACTETTRPYTTIHHPILRASTTST</sequence>
<reference evidence="2" key="2">
    <citation type="submission" date="2025-08" db="UniProtKB">
        <authorList>
            <consortium name="Ensembl"/>
        </authorList>
    </citation>
    <scope>IDENTIFICATION</scope>
</reference>
<reference evidence="2" key="3">
    <citation type="submission" date="2025-09" db="UniProtKB">
        <authorList>
            <consortium name="Ensembl"/>
        </authorList>
    </citation>
    <scope>IDENTIFICATION</scope>
</reference>
<protein>
    <submittedName>
        <fullName evidence="2">Uncharacterized protein</fullName>
    </submittedName>
</protein>
<evidence type="ECO:0000256" key="1">
    <source>
        <dbReference type="SAM" id="MobiDB-lite"/>
    </source>
</evidence>
<feature type="compositionally biased region" description="Pro residues" evidence="1">
    <location>
        <begin position="39"/>
        <end position="48"/>
    </location>
</feature>
<proteinExistence type="predicted"/>
<keyword evidence="3" id="KW-1185">Reference proteome</keyword>